<evidence type="ECO:0000259" key="1">
    <source>
        <dbReference type="Pfam" id="PF19543"/>
    </source>
</evidence>
<dbReference type="RefSeq" id="WP_150417213.1">
    <property type="nucleotide sequence ID" value="NZ_VYQF01000016.1"/>
</dbReference>
<organism evidence="2 3">
    <name type="scientific">Ginsengibacter hankyongi</name>
    <dbReference type="NCBI Taxonomy" id="2607284"/>
    <lineage>
        <taxon>Bacteria</taxon>
        <taxon>Pseudomonadati</taxon>
        <taxon>Bacteroidota</taxon>
        <taxon>Chitinophagia</taxon>
        <taxon>Chitinophagales</taxon>
        <taxon>Chitinophagaceae</taxon>
        <taxon>Ginsengibacter</taxon>
    </lineage>
</organism>
<accession>A0A5J5IBV9</accession>
<proteinExistence type="predicted"/>
<dbReference type="InterPro" id="IPR045711">
    <property type="entry name" value="GH123-like_N"/>
</dbReference>
<comment type="caution">
    <text evidence="2">The sequence shown here is derived from an EMBL/GenBank/DDBJ whole genome shotgun (WGS) entry which is preliminary data.</text>
</comment>
<reference evidence="2 3" key="1">
    <citation type="submission" date="2019-09" db="EMBL/GenBank/DDBJ databases">
        <title>Draft genome sequence of Ginsengibacter sp. BR5-29.</title>
        <authorList>
            <person name="Im W.-T."/>
        </authorList>
    </citation>
    <scope>NUCLEOTIDE SEQUENCE [LARGE SCALE GENOMIC DNA]</scope>
    <source>
        <strain evidence="2 3">BR5-29</strain>
    </source>
</reference>
<protein>
    <recommendedName>
        <fullName evidence="1">Glycoside hydrolase 123-like N-terminal domain-containing protein</fullName>
    </recommendedName>
</protein>
<gene>
    <name evidence="2" type="ORF">FW778_22680</name>
</gene>
<feature type="domain" description="Glycoside hydrolase 123-like N-terminal" evidence="1">
    <location>
        <begin position="22"/>
        <end position="871"/>
    </location>
</feature>
<keyword evidence="3" id="KW-1185">Reference proteome</keyword>
<sequence>MKILCFSLLFILCIDTDAQLTTSNYISTQSAVNQYNDLLKGKEFIVFPEVREFPIHWSDSLQVSWLENDYRSRPFILHAQPGEYFVFQLGVWPIENDMNNAQIQFSNLRNDQGETISSKEMTCFNKGGVNYQGYPFTNQINLPSGQVQALWMGINVPESAKGKYEGAVTIAANGVSSTIKIQLAVSGKVVADHGFDEGRRLSRLAWLNAADGINNNITKGYTAIKRAGNVMKILGRTMEIGNDGLPAKITSYFTVSNQAIGKNGEPVIDSPFHFIIEETDGSVIHLQPGKTQFTAQSPSFITWKTTSTSEACNVICNGRLEFDGFVNYQLTVKAKKALSIKDIRMEVNMDKNKAVYMMGLNRPGGLRPAAWDWKWDTTKNQDALWLGAVNGGLRMKWKAENYVAPLVNVYYAFGKLNLPPSWGNEGKGGVTVAEQNDDVVVNAYSGSRSMEAGEEQHYDFELLITPFKTINKSVQFGARYYQSGKNSSQQFLKVADSLGANIVNVHQGNDIYPYINYPYSDDNIASLKSAIADGHQDHKRVKVYYTTRELTINLPELWPFLSLNGEIIYPGPGIAAKTVTDPDGPDPWLRENLRGRKYIPAWVSHFSEGKYAGKQDLSVITTPDSRLNNFYVSGLDWMVHHLNIDGIYIDDCSMDRITIRRVRKILDNNREHANIDMHSWNHFNEYAGWASCLNLYMDLFPYIDQLWIGEARNYDTPPDYWLTEISGIPFGIPSQMLQDGGNPWRGMVYGMTNRGGWTGNSPDHIWHFWDEYDIKDKSMIGYWDDDNPVTVDNDSIKVTVYKGTKQSIISVANFGSTDQKCSLDINFQKLGYNKSSCSFFIPEIEGYQTAMQLSTLDLLQIPGKKGYLIIVNSGK</sequence>
<dbReference type="AlphaFoldDB" id="A0A5J5IBV9"/>
<dbReference type="Pfam" id="PF19543">
    <property type="entry name" value="GH123_N"/>
    <property type="match status" value="1"/>
</dbReference>
<name>A0A5J5IBV9_9BACT</name>
<evidence type="ECO:0000313" key="3">
    <source>
        <dbReference type="Proteomes" id="UP000326903"/>
    </source>
</evidence>
<dbReference type="EMBL" id="VYQF01000016">
    <property type="protein sequence ID" value="KAA9034375.1"/>
    <property type="molecule type" value="Genomic_DNA"/>
</dbReference>
<evidence type="ECO:0000313" key="2">
    <source>
        <dbReference type="EMBL" id="KAA9034375.1"/>
    </source>
</evidence>
<dbReference type="Proteomes" id="UP000326903">
    <property type="component" value="Unassembled WGS sequence"/>
</dbReference>